<feature type="transmembrane region" description="Helical" evidence="6">
    <location>
        <begin position="79"/>
        <end position="101"/>
    </location>
</feature>
<dbReference type="GO" id="GO:0016020">
    <property type="term" value="C:membrane"/>
    <property type="evidence" value="ECO:0007669"/>
    <property type="project" value="UniProtKB-SubCell"/>
</dbReference>
<comment type="similarity">
    <text evidence="2">Belongs to the nematode receptor-like protein srd family.</text>
</comment>
<keyword evidence="5 6" id="KW-0472">Membrane</keyword>
<dbReference type="PANTHER" id="PTHR22945">
    <property type="entry name" value="SERPENTINE RECEPTOR, CLASS D DELTA"/>
    <property type="match status" value="1"/>
</dbReference>
<feature type="non-terminal residue" evidence="7">
    <location>
        <position position="112"/>
    </location>
</feature>
<evidence type="ECO:0000256" key="4">
    <source>
        <dbReference type="ARBA" id="ARBA00022989"/>
    </source>
</evidence>
<reference evidence="7" key="1">
    <citation type="submission" date="2023-10" db="EMBL/GenBank/DDBJ databases">
        <title>Genome assembly of Pristionchus species.</title>
        <authorList>
            <person name="Yoshida K."/>
            <person name="Sommer R.J."/>
        </authorList>
    </citation>
    <scope>NUCLEOTIDE SEQUENCE</scope>
    <source>
        <strain evidence="7">RS5133</strain>
    </source>
</reference>
<feature type="transmembrane region" description="Helical" evidence="6">
    <location>
        <begin position="6"/>
        <end position="23"/>
    </location>
</feature>
<dbReference type="PANTHER" id="PTHR22945:SF40">
    <property type="entry name" value="SERPENTINE RECEPTOR, CLASS D (DELTA)-RELATED"/>
    <property type="match status" value="1"/>
</dbReference>
<organism evidence="7 8">
    <name type="scientific">Pristionchus fissidentatus</name>
    <dbReference type="NCBI Taxonomy" id="1538716"/>
    <lineage>
        <taxon>Eukaryota</taxon>
        <taxon>Metazoa</taxon>
        <taxon>Ecdysozoa</taxon>
        <taxon>Nematoda</taxon>
        <taxon>Chromadorea</taxon>
        <taxon>Rhabditida</taxon>
        <taxon>Rhabditina</taxon>
        <taxon>Diplogasteromorpha</taxon>
        <taxon>Diplogasteroidea</taxon>
        <taxon>Neodiplogasteridae</taxon>
        <taxon>Pristionchus</taxon>
    </lineage>
</organism>
<keyword evidence="3 6" id="KW-0812">Transmembrane</keyword>
<evidence type="ECO:0008006" key="9">
    <source>
        <dbReference type="Google" id="ProtNLM"/>
    </source>
</evidence>
<sequence length="112" mass="12686">FVIPISYAVFTSPVSIIAIYFVRKRLIHAIGLMVKHTSKNFTKYCQALTYQMLLPTATALGSVSWLLDATGIWSNEWTHRLVMTLSSLFAVGSPLVNLTFLPPYRRFFSRGK</sequence>
<name>A0AAV5VT27_9BILA</name>
<evidence type="ECO:0000256" key="5">
    <source>
        <dbReference type="ARBA" id="ARBA00023136"/>
    </source>
</evidence>
<evidence type="ECO:0000313" key="8">
    <source>
        <dbReference type="Proteomes" id="UP001432322"/>
    </source>
</evidence>
<comment type="caution">
    <text evidence="7">The sequence shown here is derived from an EMBL/GenBank/DDBJ whole genome shotgun (WGS) entry which is preliminary data.</text>
</comment>
<dbReference type="EMBL" id="BTSY01000004">
    <property type="protein sequence ID" value="GMT21857.1"/>
    <property type="molecule type" value="Genomic_DNA"/>
</dbReference>
<evidence type="ECO:0000256" key="2">
    <source>
        <dbReference type="ARBA" id="ARBA00009166"/>
    </source>
</evidence>
<feature type="transmembrane region" description="Helical" evidence="6">
    <location>
        <begin position="44"/>
        <end position="67"/>
    </location>
</feature>
<gene>
    <name evidence="7" type="ORF">PFISCL1PPCAC_13154</name>
</gene>
<dbReference type="Pfam" id="PF10317">
    <property type="entry name" value="7TM_GPCR_Srd"/>
    <property type="match status" value="1"/>
</dbReference>
<protein>
    <recommendedName>
        <fullName evidence="9">G protein-coupled receptor</fullName>
    </recommendedName>
</protein>
<dbReference type="AlphaFoldDB" id="A0AAV5VT27"/>
<keyword evidence="8" id="KW-1185">Reference proteome</keyword>
<evidence type="ECO:0000256" key="1">
    <source>
        <dbReference type="ARBA" id="ARBA00004141"/>
    </source>
</evidence>
<feature type="non-terminal residue" evidence="7">
    <location>
        <position position="1"/>
    </location>
</feature>
<comment type="subcellular location">
    <subcellularLocation>
        <location evidence="1">Membrane</location>
        <topology evidence="1">Multi-pass membrane protein</topology>
    </subcellularLocation>
</comment>
<proteinExistence type="inferred from homology"/>
<dbReference type="Proteomes" id="UP001432322">
    <property type="component" value="Unassembled WGS sequence"/>
</dbReference>
<dbReference type="InterPro" id="IPR019421">
    <property type="entry name" value="7TM_GPCR_serpentine_rcpt_Srd"/>
</dbReference>
<keyword evidence="4 6" id="KW-1133">Transmembrane helix</keyword>
<evidence type="ECO:0000313" key="7">
    <source>
        <dbReference type="EMBL" id="GMT21857.1"/>
    </source>
</evidence>
<accession>A0AAV5VT27</accession>
<evidence type="ECO:0000256" key="3">
    <source>
        <dbReference type="ARBA" id="ARBA00022692"/>
    </source>
</evidence>
<evidence type="ECO:0000256" key="6">
    <source>
        <dbReference type="SAM" id="Phobius"/>
    </source>
</evidence>
<dbReference type="InterPro" id="IPR050920">
    <property type="entry name" value="Nematode_rcpt-like_delta"/>
</dbReference>